<evidence type="ECO:0000256" key="4">
    <source>
        <dbReference type="SAM" id="MobiDB-lite"/>
    </source>
</evidence>
<dbReference type="SUPFAM" id="SSF81296">
    <property type="entry name" value="E set domains"/>
    <property type="match status" value="1"/>
</dbReference>
<dbReference type="EC" id="3.2.1.-" evidence="6"/>
<feature type="domain" description="Glycosyl hydrolase family 13 catalytic" evidence="5">
    <location>
        <begin position="151"/>
        <end position="535"/>
    </location>
</feature>
<evidence type="ECO:0000313" key="6">
    <source>
        <dbReference type="EMBL" id="ARP20086.1"/>
    </source>
</evidence>
<dbReference type="PANTHER" id="PTHR43002">
    <property type="entry name" value="GLYCOGEN DEBRANCHING ENZYME"/>
    <property type="match status" value="1"/>
</dbReference>
<dbReference type="SMART" id="SM00642">
    <property type="entry name" value="Aamy"/>
    <property type="match status" value="1"/>
</dbReference>
<organism evidence="6">
    <name type="scientific">Vibrio alginolyticus</name>
    <dbReference type="NCBI Taxonomy" id="663"/>
    <lineage>
        <taxon>Bacteria</taxon>
        <taxon>Pseudomonadati</taxon>
        <taxon>Pseudomonadota</taxon>
        <taxon>Gammaproteobacteria</taxon>
        <taxon>Vibrionales</taxon>
        <taxon>Vibrionaceae</taxon>
        <taxon>Vibrio</taxon>
    </lineage>
</organism>
<accession>A0A1W6W001</accession>
<dbReference type="InterPro" id="IPR006047">
    <property type="entry name" value="GH13_cat_dom"/>
</dbReference>
<dbReference type="SUPFAM" id="SSF51011">
    <property type="entry name" value="Glycosyl hydrolase domain"/>
    <property type="match status" value="1"/>
</dbReference>
<dbReference type="InterPro" id="IPR044505">
    <property type="entry name" value="GlgX_Isoamylase_N_E_set"/>
</dbReference>
<dbReference type="InterPro" id="IPR011837">
    <property type="entry name" value="Glycogen_debranch_GlgX"/>
</dbReference>
<dbReference type="CDD" id="cd11326">
    <property type="entry name" value="AmyAc_Glg_debranch"/>
    <property type="match status" value="1"/>
</dbReference>
<dbReference type="GO" id="GO:0004135">
    <property type="term" value="F:amylo-alpha-1,6-glucosidase activity"/>
    <property type="evidence" value="ECO:0007669"/>
    <property type="project" value="InterPro"/>
</dbReference>
<evidence type="ECO:0000259" key="5">
    <source>
        <dbReference type="SMART" id="SM00642"/>
    </source>
</evidence>
<dbReference type="Gene3D" id="2.60.40.10">
    <property type="entry name" value="Immunoglobulins"/>
    <property type="match status" value="1"/>
</dbReference>
<dbReference type="EMBL" id="CP017903">
    <property type="protein sequence ID" value="ARP20086.1"/>
    <property type="molecule type" value="Genomic_DNA"/>
</dbReference>
<dbReference type="Pfam" id="PF02922">
    <property type="entry name" value="CBM_48"/>
    <property type="match status" value="1"/>
</dbReference>
<dbReference type="SUPFAM" id="SSF51445">
    <property type="entry name" value="(Trans)glycosidases"/>
    <property type="match status" value="1"/>
</dbReference>
<evidence type="ECO:0000256" key="3">
    <source>
        <dbReference type="ARBA" id="ARBA00023295"/>
    </source>
</evidence>
<sequence length="663" mass="76088">MTRLLSRPYPLGATLNKEGCNFSIHAPGVKDIQLALFADDGSYELHGLPNEYAGIRHTFIPDIKPGQKYGYLVSHKDEPLLISDPYAKSIDKALHYHPPYSPAKSFDMPKCVVIEDDFDWQNTDHPRIPREEMVLFETHVKGLTQRHPEVEDKLKGRYLGLASPEMLAFYKQQNINTLQLLPVAACMHEPHLLEMEKVNYWGYNPYLFMVPDPRYAEQDAVTELKTTIRELHKNGIEVILDVVYNHTAEGGEGPTIFNLKALDSCFYIKHGNHFANYTGCGNTVDLTYQPALNLVMDTLRYWVSEFKVDGFRFDLAATLGRQGDDYNPEAAFFKAVAQDPILRETKLIAEPWDIGPNGYQVGNFPFGWNECNDKLRDISRSFWRGDQGYLKEFATRLMGSRDIYSAANWPYKLTVNYITYHDGFTLQDLVSYKHKHNEANGEENRDGHGDNRSENYGVEGETENLMIIATREKQKRNLIASLLFAFGIPHILTADVLSHTQGGNNNAYCQDNETSWLNWEETERKQHFKAWVSQMVANRNQYMVPFIRAFSGENRNNNRIFWRRTDGRLMEHDDWNRLSSVALHLGIGKEGQELVYLINQTNATARFKLPNERKQEWVTICDTNVRNLNPGHAEGEVLLSPTSMVILHYQPNQSTPKGEQTHS</sequence>
<evidence type="ECO:0000256" key="2">
    <source>
        <dbReference type="ARBA" id="ARBA00022801"/>
    </source>
</evidence>
<dbReference type="AlphaFoldDB" id="A0A1W6W001"/>
<dbReference type="GO" id="GO:0005980">
    <property type="term" value="P:glycogen catabolic process"/>
    <property type="evidence" value="ECO:0007669"/>
    <property type="project" value="InterPro"/>
</dbReference>
<comment type="similarity">
    <text evidence="1">Belongs to the glycosyl hydrolase 13 family.</text>
</comment>
<dbReference type="InterPro" id="IPR013780">
    <property type="entry name" value="Glyco_hydro_b"/>
</dbReference>
<dbReference type="Gene3D" id="3.20.20.80">
    <property type="entry name" value="Glycosidases"/>
    <property type="match status" value="1"/>
</dbReference>
<name>A0A1W6W001_VIBAL</name>
<dbReference type="RefSeq" id="WP_086047208.1">
    <property type="nucleotide sequence ID" value="NZ_CP017890.1"/>
</dbReference>
<dbReference type="InterPro" id="IPR004193">
    <property type="entry name" value="Glyco_hydro_13_N"/>
</dbReference>
<reference evidence="6" key="1">
    <citation type="submission" date="2016-10" db="EMBL/GenBank/DDBJ databases">
        <title>The High Quality Genome of Vibrio alginolyticus K01M1.</title>
        <authorList>
            <person name="Wendling C."/>
            <person name="Chibani C.M."/>
            <person name="Hertel R."/>
            <person name="Sproer C."/>
            <person name="Bunk B."/>
            <person name="Overmann J."/>
            <person name="Roth O."/>
            <person name="Liesegang H."/>
        </authorList>
    </citation>
    <scope>NUCLEOTIDE SEQUENCE</scope>
    <source>
        <strain evidence="6">K05K4</strain>
    </source>
</reference>
<feature type="region of interest" description="Disordered" evidence="4">
    <location>
        <begin position="437"/>
        <end position="456"/>
    </location>
</feature>
<gene>
    <name evidence="6" type="primary">glgX</name>
    <name evidence="6" type="ORF">K05K4_33570</name>
</gene>
<dbReference type="CDD" id="cd02856">
    <property type="entry name" value="E_set_GDE_Isoamylase_N"/>
    <property type="match status" value="1"/>
</dbReference>
<proteinExistence type="inferred from homology"/>
<dbReference type="InterPro" id="IPR017853">
    <property type="entry name" value="GH"/>
</dbReference>
<keyword evidence="3 6" id="KW-0326">Glycosidase</keyword>
<dbReference type="InterPro" id="IPR013783">
    <property type="entry name" value="Ig-like_fold"/>
</dbReference>
<feature type="compositionally biased region" description="Basic and acidic residues" evidence="4">
    <location>
        <begin position="437"/>
        <end position="453"/>
    </location>
</feature>
<dbReference type="Gene3D" id="2.60.40.1180">
    <property type="entry name" value="Golgi alpha-mannosidase II"/>
    <property type="match status" value="1"/>
</dbReference>
<keyword evidence="2 6" id="KW-0378">Hydrolase</keyword>
<dbReference type="InterPro" id="IPR014756">
    <property type="entry name" value="Ig_E-set"/>
</dbReference>
<dbReference type="NCBIfam" id="TIGR02100">
    <property type="entry name" value="glgX_debranch"/>
    <property type="match status" value="1"/>
</dbReference>
<protein>
    <submittedName>
        <fullName evidence="6">Glycogen debranching enzyme</fullName>
        <ecNumber evidence="6">3.2.1.-</ecNumber>
    </submittedName>
</protein>
<evidence type="ECO:0000256" key="1">
    <source>
        <dbReference type="ARBA" id="ARBA00008061"/>
    </source>
</evidence>